<dbReference type="Pfam" id="PF13649">
    <property type="entry name" value="Methyltransf_25"/>
    <property type="match status" value="1"/>
</dbReference>
<gene>
    <name evidence="4" type="ORF">A3E39_03630</name>
</gene>
<keyword evidence="2" id="KW-0472">Membrane</keyword>
<feature type="coiled-coil region" evidence="1">
    <location>
        <begin position="64"/>
        <end position="91"/>
    </location>
</feature>
<feature type="domain" description="Methyltransferase" evidence="3">
    <location>
        <begin position="39"/>
        <end position="137"/>
    </location>
</feature>
<keyword evidence="2" id="KW-0812">Transmembrane</keyword>
<dbReference type="InterPro" id="IPR029063">
    <property type="entry name" value="SAM-dependent_MTases_sf"/>
</dbReference>
<dbReference type="InterPro" id="IPR041698">
    <property type="entry name" value="Methyltransf_25"/>
</dbReference>
<protein>
    <recommendedName>
        <fullName evidence="3">Methyltransferase domain-containing protein</fullName>
    </recommendedName>
</protein>
<dbReference type="CDD" id="cd02440">
    <property type="entry name" value="AdoMet_MTases"/>
    <property type="match status" value="1"/>
</dbReference>
<dbReference type="Gene3D" id="3.40.50.150">
    <property type="entry name" value="Vaccinia Virus protein VP39"/>
    <property type="match status" value="1"/>
</dbReference>
<comment type="caution">
    <text evidence="4">The sequence shown here is derived from an EMBL/GenBank/DDBJ whole genome shotgun (WGS) entry which is preliminary data.</text>
</comment>
<dbReference type="STRING" id="1802399.A3E39_03630"/>
<accession>A0A1F7UL65</accession>
<dbReference type="Proteomes" id="UP000176603">
    <property type="component" value="Unassembled WGS sequence"/>
</dbReference>
<dbReference type="SUPFAM" id="SSF53335">
    <property type="entry name" value="S-adenosyl-L-methionine-dependent methyltransferases"/>
    <property type="match status" value="1"/>
</dbReference>
<evidence type="ECO:0000259" key="3">
    <source>
        <dbReference type="Pfam" id="PF13649"/>
    </source>
</evidence>
<evidence type="ECO:0000313" key="4">
    <source>
        <dbReference type="EMBL" id="OGL79011.1"/>
    </source>
</evidence>
<organism evidence="4 5">
    <name type="scientific">Candidatus Uhrbacteria bacterium RIFCSPHIGHO2_12_FULL_60_25</name>
    <dbReference type="NCBI Taxonomy" id="1802399"/>
    <lineage>
        <taxon>Bacteria</taxon>
        <taxon>Candidatus Uhriibacteriota</taxon>
    </lineage>
</organism>
<keyword evidence="2" id="KW-1133">Transmembrane helix</keyword>
<proteinExistence type="predicted"/>
<name>A0A1F7UL65_9BACT</name>
<keyword evidence="1" id="KW-0175">Coiled coil</keyword>
<evidence type="ECO:0000256" key="2">
    <source>
        <dbReference type="SAM" id="Phobius"/>
    </source>
</evidence>
<evidence type="ECO:0000256" key="1">
    <source>
        <dbReference type="SAM" id="Coils"/>
    </source>
</evidence>
<dbReference type="AlphaFoldDB" id="A0A1F7UL65"/>
<evidence type="ECO:0000313" key="5">
    <source>
        <dbReference type="Proteomes" id="UP000176603"/>
    </source>
</evidence>
<dbReference type="PANTHER" id="PTHR43591">
    <property type="entry name" value="METHYLTRANSFERASE"/>
    <property type="match status" value="1"/>
</dbReference>
<sequence length="269" mass="31802">MDINAQNRMYKTDEGSRLAVEELVPVVRRYLGRTKHPRILEVGCGFGRNIEALSSIPGADVYGCDFSNVELKKARERLDELKRTNVTLVHQKNENRLPFDDDSFDAIVCWQVLEHVLSRETKKRLIGEMVRVLKSGGFILIETPNFWFPVDYHDNRMLFVHWLLPTRARHALTTLVRNEDFPPSQYTSIYELRRMLRRSQYVRSFKQRTCIYFEERYSDVFRHMGGTNVLLKKIFFAMYYLFYLALRLFGLKGDLFTPSVRVVFQVRKV</sequence>
<reference evidence="4 5" key="1">
    <citation type="journal article" date="2016" name="Nat. Commun.">
        <title>Thousands of microbial genomes shed light on interconnected biogeochemical processes in an aquifer system.</title>
        <authorList>
            <person name="Anantharaman K."/>
            <person name="Brown C.T."/>
            <person name="Hug L.A."/>
            <person name="Sharon I."/>
            <person name="Castelle C.J."/>
            <person name="Probst A.J."/>
            <person name="Thomas B.C."/>
            <person name="Singh A."/>
            <person name="Wilkins M.J."/>
            <person name="Karaoz U."/>
            <person name="Brodie E.L."/>
            <person name="Williams K.H."/>
            <person name="Hubbard S.S."/>
            <person name="Banfield J.F."/>
        </authorList>
    </citation>
    <scope>NUCLEOTIDE SEQUENCE [LARGE SCALE GENOMIC DNA]</scope>
</reference>
<feature type="transmembrane region" description="Helical" evidence="2">
    <location>
        <begin position="230"/>
        <end position="249"/>
    </location>
</feature>
<dbReference type="EMBL" id="MGEH01000019">
    <property type="protein sequence ID" value="OGL79011.1"/>
    <property type="molecule type" value="Genomic_DNA"/>
</dbReference>